<accession>A0A4R2GJ19</accession>
<dbReference type="RefSeq" id="WP_132433595.1">
    <property type="nucleotide sequence ID" value="NZ_SLWK01000005.1"/>
</dbReference>
<proteinExistence type="predicted"/>
<evidence type="ECO:0000313" key="2">
    <source>
        <dbReference type="EMBL" id="TCO08293.1"/>
    </source>
</evidence>
<dbReference type="Pfam" id="PF00149">
    <property type="entry name" value="Metallophos"/>
    <property type="match status" value="1"/>
</dbReference>
<dbReference type="InterPro" id="IPR051918">
    <property type="entry name" value="STPP_CPPED1"/>
</dbReference>
<dbReference type="PANTHER" id="PTHR43143:SF1">
    <property type="entry name" value="SERINE_THREONINE-PROTEIN PHOSPHATASE CPPED1"/>
    <property type="match status" value="1"/>
</dbReference>
<dbReference type="Gene3D" id="3.60.21.10">
    <property type="match status" value="1"/>
</dbReference>
<reference evidence="2 3" key="1">
    <citation type="submission" date="2019-03" db="EMBL/GenBank/DDBJ databases">
        <title>Genomic Encyclopedia of Type Strains, Phase IV (KMG-IV): sequencing the most valuable type-strain genomes for metagenomic binning, comparative biology and taxonomic classification.</title>
        <authorList>
            <person name="Goeker M."/>
        </authorList>
    </citation>
    <scope>NUCLEOTIDE SEQUENCE [LARGE SCALE GENOMIC DNA]</scope>
    <source>
        <strain evidence="2 3">DSM 24179</strain>
    </source>
</reference>
<keyword evidence="3" id="KW-1185">Reference proteome</keyword>
<dbReference type="InterPro" id="IPR004843">
    <property type="entry name" value="Calcineurin-like_PHP"/>
</dbReference>
<dbReference type="InterPro" id="IPR029052">
    <property type="entry name" value="Metallo-depent_PP-like"/>
</dbReference>
<dbReference type="EMBL" id="SLWK01000005">
    <property type="protein sequence ID" value="TCO08293.1"/>
    <property type="molecule type" value="Genomic_DNA"/>
</dbReference>
<evidence type="ECO:0000313" key="3">
    <source>
        <dbReference type="Proteomes" id="UP000295221"/>
    </source>
</evidence>
<sequence>MNLNSYAMWFFKKKVHLFAGLIFLMVGCNEIIEYSPYKAGVRSPDEDLNIKAINRISEYSEDEFRPFKLGLVGDSHTYYDYYEKQIRQMNKHDDIDFVVHLGDITLSGIYREFIWFRDITAKLKHPMITIIGNHDYLSNGEYMYQEMFGPLNFSMVYNDCLLVFFDNVIWEKNVEDPDFEWLESVLKDGEDYRYRFVFSHIPPWSDQFNIGNEYYFNMLMDKYNVDLSIHGHTHNYRYKQPYETGPPYLVVSSSQKGEIFFLHVDEDGFYPGREDY</sequence>
<dbReference type="SUPFAM" id="SSF56300">
    <property type="entry name" value="Metallo-dependent phosphatases"/>
    <property type="match status" value="1"/>
</dbReference>
<name>A0A4R2GJ19_9BACT</name>
<dbReference type="CDD" id="cd00838">
    <property type="entry name" value="MPP_superfamily"/>
    <property type="match status" value="1"/>
</dbReference>
<dbReference type="OrthoDB" id="5464520at2"/>
<dbReference type="GO" id="GO:0016787">
    <property type="term" value="F:hydrolase activity"/>
    <property type="evidence" value="ECO:0007669"/>
    <property type="project" value="InterPro"/>
</dbReference>
<protein>
    <submittedName>
        <fullName evidence="2">Calcineurin-like phosphoesterase family protein</fullName>
    </submittedName>
</protein>
<comment type="caution">
    <text evidence="2">The sequence shown here is derived from an EMBL/GenBank/DDBJ whole genome shotgun (WGS) entry which is preliminary data.</text>
</comment>
<organism evidence="2 3">
    <name type="scientific">Natronoflexus pectinivorans</name>
    <dbReference type="NCBI Taxonomy" id="682526"/>
    <lineage>
        <taxon>Bacteria</taxon>
        <taxon>Pseudomonadati</taxon>
        <taxon>Bacteroidota</taxon>
        <taxon>Bacteroidia</taxon>
        <taxon>Marinilabiliales</taxon>
        <taxon>Marinilabiliaceae</taxon>
        <taxon>Natronoflexus</taxon>
    </lineage>
</organism>
<dbReference type="Proteomes" id="UP000295221">
    <property type="component" value="Unassembled WGS sequence"/>
</dbReference>
<dbReference type="PANTHER" id="PTHR43143">
    <property type="entry name" value="METALLOPHOSPHOESTERASE, CALCINEURIN SUPERFAMILY"/>
    <property type="match status" value="1"/>
</dbReference>
<dbReference type="AlphaFoldDB" id="A0A4R2GJ19"/>
<feature type="domain" description="Calcineurin-like phosphoesterase" evidence="1">
    <location>
        <begin position="68"/>
        <end position="236"/>
    </location>
</feature>
<evidence type="ECO:0000259" key="1">
    <source>
        <dbReference type="Pfam" id="PF00149"/>
    </source>
</evidence>
<gene>
    <name evidence="2" type="ORF">EV194_10597</name>
</gene>